<reference evidence="1" key="1">
    <citation type="submission" date="2015-07" db="EMBL/GenBank/DDBJ databases">
        <title>MeaNS - Measles Nucleotide Surveillance Program.</title>
        <authorList>
            <person name="Tran T."/>
            <person name="Druce J."/>
        </authorList>
    </citation>
    <scope>NUCLEOTIDE SEQUENCE</scope>
    <source>
        <strain evidence="1">UCB-OBI-ISO-001</strain>
        <tissue evidence="1">Gonad</tissue>
    </source>
</reference>
<organism evidence="1">
    <name type="scientific">Octopus bimaculoides</name>
    <name type="common">California two-spotted octopus</name>
    <dbReference type="NCBI Taxonomy" id="37653"/>
    <lineage>
        <taxon>Eukaryota</taxon>
        <taxon>Metazoa</taxon>
        <taxon>Spiralia</taxon>
        <taxon>Lophotrochozoa</taxon>
        <taxon>Mollusca</taxon>
        <taxon>Cephalopoda</taxon>
        <taxon>Coleoidea</taxon>
        <taxon>Octopodiformes</taxon>
        <taxon>Octopoda</taxon>
        <taxon>Incirrata</taxon>
        <taxon>Octopodidae</taxon>
        <taxon>Octopus</taxon>
    </lineage>
</organism>
<proteinExistence type="predicted"/>
<dbReference type="AlphaFoldDB" id="A0A0L8IGN7"/>
<evidence type="ECO:0000313" key="1">
    <source>
        <dbReference type="EMBL" id="KOG00657.1"/>
    </source>
</evidence>
<name>A0A0L8IGN7_OCTBM</name>
<accession>A0A0L8IGN7</accession>
<dbReference type="EMBL" id="KQ415768">
    <property type="protein sequence ID" value="KOG00657.1"/>
    <property type="molecule type" value="Genomic_DNA"/>
</dbReference>
<protein>
    <submittedName>
        <fullName evidence="1">Uncharacterized protein</fullName>
    </submittedName>
</protein>
<gene>
    <name evidence="1" type="ORF">OCBIM_22038850mg</name>
</gene>
<sequence>MVFIPFKCKKYTLPLEFDSRHEENSRWRFLYLFPKVDDGKELKYAFMMKM</sequence>